<dbReference type="EMBL" id="JACAQE010000008">
    <property type="protein sequence ID" value="NWC16529.1"/>
    <property type="molecule type" value="Genomic_DNA"/>
</dbReference>
<sequence>MRQRKPYPKSFKTLVVQECQQPGASVAAIAMRHDINANVVRRWLTIFSDQQAATLPAFIPLSFYPKRKAEALAIIELSLGLLDIHCSMLLDVKRTPHA</sequence>
<dbReference type="Pfam" id="PF01527">
    <property type="entry name" value="HTH_Tnp_1"/>
    <property type="match status" value="1"/>
</dbReference>
<dbReference type="AlphaFoldDB" id="A0A7Y8CF36"/>
<dbReference type="SUPFAM" id="SSF46689">
    <property type="entry name" value="Homeodomain-like"/>
    <property type="match status" value="1"/>
</dbReference>
<reference evidence="2 3" key="1">
    <citation type="submission" date="2020-04" db="EMBL/GenBank/DDBJ databases">
        <title>Molecular characterization of pseudomonads from Agaricus bisporus reveal novel blotch 2 pathogens in Western Europe.</title>
        <authorList>
            <person name="Taparia T."/>
            <person name="Krijger M."/>
            <person name="Haynes E."/>
            <person name="Elpinstone J.G."/>
            <person name="Noble R."/>
            <person name="Van Der Wolf J."/>
        </authorList>
    </citation>
    <scope>NUCLEOTIDE SEQUENCE [LARGE SCALE GENOMIC DNA]</scope>
    <source>
        <strain evidence="2 3">IPO3738</strain>
    </source>
</reference>
<dbReference type="GO" id="GO:0004803">
    <property type="term" value="F:transposase activity"/>
    <property type="evidence" value="ECO:0007669"/>
    <property type="project" value="InterPro"/>
</dbReference>
<organism evidence="2 3">
    <name type="scientific">Pseudomonas gingeri</name>
    <dbReference type="NCBI Taxonomy" id="117681"/>
    <lineage>
        <taxon>Bacteria</taxon>
        <taxon>Pseudomonadati</taxon>
        <taxon>Pseudomonadota</taxon>
        <taxon>Gammaproteobacteria</taxon>
        <taxon>Pseudomonadales</taxon>
        <taxon>Pseudomonadaceae</taxon>
        <taxon>Pseudomonas</taxon>
    </lineage>
</organism>
<dbReference type="GO" id="GO:0003677">
    <property type="term" value="F:DNA binding"/>
    <property type="evidence" value="ECO:0007669"/>
    <property type="project" value="InterPro"/>
</dbReference>
<dbReference type="GO" id="GO:0006313">
    <property type="term" value="P:DNA transposition"/>
    <property type="evidence" value="ECO:0007669"/>
    <property type="project" value="InterPro"/>
</dbReference>
<dbReference type="InterPro" id="IPR009057">
    <property type="entry name" value="Homeodomain-like_sf"/>
</dbReference>
<comment type="caution">
    <text evidence="2">The sequence shown here is derived from an EMBL/GenBank/DDBJ whole genome shotgun (WGS) entry which is preliminary data.</text>
</comment>
<comment type="similarity">
    <text evidence="1">Belongs to the transposase 8 family.</text>
</comment>
<name>A0A7Y8CF36_9PSED</name>
<evidence type="ECO:0000313" key="3">
    <source>
        <dbReference type="Proteomes" id="UP000517547"/>
    </source>
</evidence>
<protein>
    <recommendedName>
        <fullName evidence="4">Transposase</fullName>
    </recommendedName>
</protein>
<evidence type="ECO:0008006" key="4">
    <source>
        <dbReference type="Google" id="ProtNLM"/>
    </source>
</evidence>
<dbReference type="InterPro" id="IPR002514">
    <property type="entry name" value="Transposase_8"/>
</dbReference>
<dbReference type="RefSeq" id="WP_017124231.1">
    <property type="nucleotide sequence ID" value="NZ_JACAQE010000008.1"/>
</dbReference>
<accession>A0A7Y8CF36</accession>
<evidence type="ECO:0000313" key="2">
    <source>
        <dbReference type="EMBL" id="NWC16529.1"/>
    </source>
</evidence>
<evidence type="ECO:0000256" key="1">
    <source>
        <dbReference type="ARBA" id="ARBA00009964"/>
    </source>
</evidence>
<dbReference type="Proteomes" id="UP000517547">
    <property type="component" value="Unassembled WGS sequence"/>
</dbReference>
<proteinExistence type="inferred from homology"/>
<gene>
    <name evidence="2" type="ORF">HX845_22925</name>
</gene>